<evidence type="ECO:0000313" key="2">
    <source>
        <dbReference type="Proteomes" id="UP001151760"/>
    </source>
</evidence>
<organism evidence="1 2">
    <name type="scientific">Tanacetum coccineum</name>
    <dbReference type="NCBI Taxonomy" id="301880"/>
    <lineage>
        <taxon>Eukaryota</taxon>
        <taxon>Viridiplantae</taxon>
        <taxon>Streptophyta</taxon>
        <taxon>Embryophyta</taxon>
        <taxon>Tracheophyta</taxon>
        <taxon>Spermatophyta</taxon>
        <taxon>Magnoliopsida</taxon>
        <taxon>eudicotyledons</taxon>
        <taxon>Gunneridae</taxon>
        <taxon>Pentapetalae</taxon>
        <taxon>asterids</taxon>
        <taxon>campanulids</taxon>
        <taxon>Asterales</taxon>
        <taxon>Asteraceae</taxon>
        <taxon>Asteroideae</taxon>
        <taxon>Anthemideae</taxon>
        <taxon>Anthemidinae</taxon>
        <taxon>Tanacetum</taxon>
    </lineage>
</organism>
<keyword evidence="2" id="KW-1185">Reference proteome</keyword>
<reference evidence="1" key="2">
    <citation type="submission" date="2022-01" db="EMBL/GenBank/DDBJ databases">
        <authorList>
            <person name="Yamashiro T."/>
            <person name="Shiraishi A."/>
            <person name="Satake H."/>
            <person name="Nakayama K."/>
        </authorList>
    </citation>
    <scope>NUCLEOTIDE SEQUENCE</scope>
</reference>
<accession>A0ABQ5FK46</accession>
<sequence length="213" mass="24396">MRHQGRITSLFVNVSARTLSQKHWILVLKLEYETTWRHTRKELIELIASTTPEKVLVREEVRHPITKHVNSISLIRMEDEKSVRSNGVVGEDMVEPNKSDLAGTLEEVDGKCEVENKTNNKIAGNTKEDLTIEKVRELVETPRSQPVKFYLKHKINKELIEGLVGNSRFNDSLLAMQSGKMECEAYHSLHVEPMCKIMLKKMITKKEDMGATS</sequence>
<dbReference type="EMBL" id="BQNB010017481">
    <property type="protein sequence ID" value="GJT63692.1"/>
    <property type="molecule type" value="Genomic_DNA"/>
</dbReference>
<gene>
    <name evidence="1" type="ORF">Tco_1015172</name>
</gene>
<evidence type="ECO:0000313" key="1">
    <source>
        <dbReference type="EMBL" id="GJT63692.1"/>
    </source>
</evidence>
<protein>
    <submittedName>
        <fullName evidence="1">Uncharacterized protein</fullName>
    </submittedName>
</protein>
<comment type="caution">
    <text evidence="1">The sequence shown here is derived from an EMBL/GenBank/DDBJ whole genome shotgun (WGS) entry which is preliminary data.</text>
</comment>
<dbReference type="Proteomes" id="UP001151760">
    <property type="component" value="Unassembled WGS sequence"/>
</dbReference>
<proteinExistence type="predicted"/>
<reference evidence="1" key="1">
    <citation type="journal article" date="2022" name="Int. J. Mol. Sci.">
        <title>Draft Genome of Tanacetum Coccineum: Genomic Comparison of Closely Related Tanacetum-Family Plants.</title>
        <authorList>
            <person name="Yamashiro T."/>
            <person name="Shiraishi A."/>
            <person name="Nakayama K."/>
            <person name="Satake H."/>
        </authorList>
    </citation>
    <scope>NUCLEOTIDE SEQUENCE</scope>
</reference>
<name>A0ABQ5FK46_9ASTR</name>